<sequence>MKLSIIIPVYNEERTLKEIVRRIETVNLINSLSKEIIIIDDGSVDNTSVILNQMNGGGYKVIRHKVNQGKGKSVIDGLKRATGDIVVIQDADLEYDPEDYNEMLPPILSGKADVVYGSRLSTTRPHRVMYFWHYLGNKFLTFFSNIFTNLNLTDMEVGYKMFSKEVNDAIKGKLTAKRFGIEPEITALVKKHRVYEVGISYAGRTYQEGKKIGWKDGVSAIYGILKFNLLNRVYDKTVAMLLASFVAIIIINYFILPPTVLGDAFSYLKSMEVLKTGTVPDNFAPNRILTTYLGMNAILFVAKLTGNILTAWTIVNGLLFVLANIFFYLLLRNFLRSYNGASASFPAIMGALFFATNYAMLAKGLNYTMDIGGWAFYVFSLYFSFRYVESTKTKYYILSGAMVGAGLFFKEYAVLGFVVIIGAIFYKNWGLWKKMPSKILVVSAVSFLPILILYLSVYLKYDYSYLDWLQFNDNKFGSHYSSRFLEYIKAFGSLYNFGWFMFVGGIYYLVRQGRKIINNNHLVFFGLVALSGLMVFAWPAITQRILFVAIPSVILISSIFISAYKKRSVIIVLFCLYLLASYTMDYYILPLTNVDYFFNKINFLVSWLL</sequence>
<feature type="transmembrane region" description="Helical" evidence="1">
    <location>
        <begin position="367"/>
        <end position="385"/>
    </location>
</feature>
<feature type="transmembrane region" description="Helical" evidence="1">
    <location>
        <begin position="343"/>
        <end position="360"/>
    </location>
</feature>
<reference evidence="4 5" key="1">
    <citation type="journal article" date="2015" name="Nature">
        <title>rRNA introns, odd ribosomes, and small enigmatic genomes across a large radiation of phyla.</title>
        <authorList>
            <person name="Brown C.T."/>
            <person name="Hug L.A."/>
            <person name="Thomas B.C."/>
            <person name="Sharon I."/>
            <person name="Castelle C.J."/>
            <person name="Singh A."/>
            <person name="Wilkins M.J."/>
            <person name="Williams K.H."/>
            <person name="Banfield J.F."/>
        </authorList>
    </citation>
    <scope>NUCLEOTIDE SEQUENCE [LARGE SCALE GENOMIC DNA]</scope>
</reference>
<dbReference type="PANTHER" id="PTHR48090:SF7">
    <property type="entry name" value="RFBJ PROTEIN"/>
    <property type="match status" value="1"/>
</dbReference>
<evidence type="ECO:0000259" key="3">
    <source>
        <dbReference type="Pfam" id="PF13231"/>
    </source>
</evidence>
<dbReference type="Proteomes" id="UP000034299">
    <property type="component" value="Unassembled WGS sequence"/>
</dbReference>
<feature type="transmembrane region" description="Helical" evidence="1">
    <location>
        <begin position="438"/>
        <end position="459"/>
    </location>
</feature>
<organism evidence="4 5">
    <name type="scientific">Candidatus Magasanikbacteria bacterium GW2011_GWA2_41_55</name>
    <dbReference type="NCBI Taxonomy" id="1619038"/>
    <lineage>
        <taxon>Bacteria</taxon>
        <taxon>Candidatus Magasanikiibacteriota</taxon>
    </lineage>
</organism>
<feature type="domain" description="Glycosyltransferase RgtA/B/C/D-like" evidence="3">
    <location>
        <begin position="298"/>
        <end position="451"/>
    </location>
</feature>
<gene>
    <name evidence="4" type="ORF">UU69_C0005G0003</name>
</gene>
<feature type="transmembrane region" description="Helical" evidence="1">
    <location>
        <begin position="238"/>
        <end position="256"/>
    </location>
</feature>
<dbReference type="InterPro" id="IPR038731">
    <property type="entry name" value="RgtA/B/C-like"/>
</dbReference>
<dbReference type="Pfam" id="PF00535">
    <property type="entry name" value="Glycos_transf_2"/>
    <property type="match status" value="1"/>
</dbReference>
<evidence type="ECO:0000256" key="1">
    <source>
        <dbReference type="SAM" id="Phobius"/>
    </source>
</evidence>
<dbReference type="AlphaFoldDB" id="A0A0G0YUT1"/>
<proteinExistence type="predicted"/>
<dbReference type="PANTHER" id="PTHR48090">
    <property type="entry name" value="UNDECAPRENYL-PHOSPHATE 4-DEOXY-4-FORMAMIDO-L-ARABINOSE TRANSFERASE-RELATED"/>
    <property type="match status" value="1"/>
</dbReference>
<dbReference type="Gene3D" id="3.90.550.10">
    <property type="entry name" value="Spore Coat Polysaccharide Biosynthesis Protein SpsA, Chain A"/>
    <property type="match status" value="1"/>
</dbReference>
<feature type="transmembrane region" description="Helical" evidence="1">
    <location>
        <begin position="522"/>
        <end position="539"/>
    </location>
</feature>
<comment type="caution">
    <text evidence="4">The sequence shown here is derived from an EMBL/GenBank/DDBJ whole genome shotgun (WGS) entry which is preliminary data.</text>
</comment>
<dbReference type="CDD" id="cd04179">
    <property type="entry name" value="DPM_DPG-synthase_like"/>
    <property type="match status" value="1"/>
</dbReference>
<dbReference type="InterPro" id="IPR050256">
    <property type="entry name" value="Glycosyltransferase_2"/>
</dbReference>
<accession>A0A0G0YUT1</accession>
<feature type="transmembrane region" description="Helical" evidence="1">
    <location>
        <begin position="490"/>
        <end position="510"/>
    </location>
</feature>
<keyword evidence="1" id="KW-0472">Membrane</keyword>
<evidence type="ECO:0000313" key="5">
    <source>
        <dbReference type="Proteomes" id="UP000034299"/>
    </source>
</evidence>
<dbReference type="SUPFAM" id="SSF53448">
    <property type="entry name" value="Nucleotide-diphospho-sugar transferases"/>
    <property type="match status" value="1"/>
</dbReference>
<feature type="transmembrane region" description="Helical" evidence="1">
    <location>
        <begin position="309"/>
        <end position="331"/>
    </location>
</feature>
<feature type="domain" description="Glycosyltransferase 2-like" evidence="2">
    <location>
        <begin position="4"/>
        <end position="168"/>
    </location>
</feature>
<name>A0A0G0YUT1_9BACT</name>
<keyword evidence="1" id="KW-1133">Transmembrane helix</keyword>
<protein>
    <submittedName>
        <fullName evidence="4">Glycosyl transferase family 2</fullName>
    </submittedName>
</protein>
<dbReference type="EMBL" id="LCBP01000005">
    <property type="protein sequence ID" value="KKS13431.1"/>
    <property type="molecule type" value="Genomic_DNA"/>
</dbReference>
<evidence type="ECO:0000313" key="4">
    <source>
        <dbReference type="EMBL" id="KKS13431.1"/>
    </source>
</evidence>
<feature type="transmembrane region" description="Helical" evidence="1">
    <location>
        <begin position="397"/>
        <end position="426"/>
    </location>
</feature>
<dbReference type="InterPro" id="IPR001173">
    <property type="entry name" value="Glyco_trans_2-like"/>
</dbReference>
<dbReference type="GO" id="GO:0016740">
    <property type="term" value="F:transferase activity"/>
    <property type="evidence" value="ECO:0007669"/>
    <property type="project" value="UniProtKB-KW"/>
</dbReference>
<keyword evidence="4" id="KW-0808">Transferase</keyword>
<feature type="transmembrane region" description="Helical" evidence="1">
    <location>
        <begin position="569"/>
        <end position="589"/>
    </location>
</feature>
<dbReference type="InterPro" id="IPR029044">
    <property type="entry name" value="Nucleotide-diphossugar_trans"/>
</dbReference>
<feature type="transmembrane region" description="Helical" evidence="1">
    <location>
        <begin position="545"/>
        <end position="564"/>
    </location>
</feature>
<dbReference type="Pfam" id="PF13231">
    <property type="entry name" value="PMT_2"/>
    <property type="match status" value="1"/>
</dbReference>
<keyword evidence="1" id="KW-0812">Transmembrane</keyword>
<evidence type="ECO:0000259" key="2">
    <source>
        <dbReference type="Pfam" id="PF00535"/>
    </source>
</evidence>